<protein>
    <submittedName>
        <fullName evidence="7">Sugar transporter ERD6-like 6 isoform X1</fullName>
    </submittedName>
</protein>
<dbReference type="PANTHER" id="PTHR48021">
    <property type="match status" value="1"/>
</dbReference>
<keyword evidence="3 5" id="KW-1133">Transmembrane helix</keyword>
<comment type="subcellular location">
    <subcellularLocation>
        <location evidence="1">Membrane</location>
        <topology evidence="1">Multi-pass membrane protein</topology>
    </subcellularLocation>
</comment>
<feature type="transmembrane region" description="Helical" evidence="5">
    <location>
        <begin position="105"/>
        <end position="125"/>
    </location>
</feature>
<dbReference type="GO" id="GO:0022857">
    <property type="term" value="F:transmembrane transporter activity"/>
    <property type="evidence" value="ECO:0007669"/>
    <property type="project" value="InterPro"/>
</dbReference>
<feature type="transmembrane region" description="Helical" evidence="5">
    <location>
        <begin position="318"/>
        <end position="339"/>
    </location>
</feature>
<evidence type="ECO:0000256" key="2">
    <source>
        <dbReference type="ARBA" id="ARBA00022692"/>
    </source>
</evidence>
<evidence type="ECO:0000256" key="1">
    <source>
        <dbReference type="ARBA" id="ARBA00004141"/>
    </source>
</evidence>
<dbReference type="Gene3D" id="1.20.1250.20">
    <property type="entry name" value="MFS general substrate transporter like domains"/>
    <property type="match status" value="1"/>
</dbReference>
<dbReference type="SUPFAM" id="SSF103473">
    <property type="entry name" value="MFS general substrate transporter"/>
    <property type="match status" value="1"/>
</dbReference>
<keyword evidence="7" id="KW-0762">Sugar transport</keyword>
<dbReference type="PANTHER" id="PTHR48021:SF1">
    <property type="entry name" value="GH07001P-RELATED"/>
    <property type="match status" value="1"/>
</dbReference>
<keyword evidence="8" id="KW-1185">Reference proteome</keyword>
<feature type="transmembrane region" description="Helical" evidence="5">
    <location>
        <begin position="12"/>
        <end position="30"/>
    </location>
</feature>
<feature type="transmembrane region" description="Helical" evidence="5">
    <location>
        <begin position="162"/>
        <end position="183"/>
    </location>
</feature>
<reference evidence="7 8" key="1">
    <citation type="journal article" date="2023" name="BMC Biol.">
        <title>The compact genome of the sponge Oopsacas minuta (Hexactinellida) is lacking key metazoan core genes.</title>
        <authorList>
            <person name="Santini S."/>
            <person name="Schenkelaars Q."/>
            <person name="Jourda C."/>
            <person name="Duchesne M."/>
            <person name="Belahbib H."/>
            <person name="Rocher C."/>
            <person name="Selva M."/>
            <person name="Riesgo A."/>
            <person name="Vervoort M."/>
            <person name="Leys S.P."/>
            <person name="Kodjabachian L."/>
            <person name="Le Bivic A."/>
            <person name="Borchiellini C."/>
            <person name="Claverie J.M."/>
            <person name="Renard E."/>
        </authorList>
    </citation>
    <scope>NUCLEOTIDE SEQUENCE [LARGE SCALE GENOMIC DNA]</scope>
    <source>
        <strain evidence="7">SPO-2</strain>
    </source>
</reference>
<evidence type="ECO:0000313" key="8">
    <source>
        <dbReference type="Proteomes" id="UP001165289"/>
    </source>
</evidence>
<dbReference type="InterPro" id="IPR050549">
    <property type="entry name" value="MFS_Trehalose_Transporter"/>
</dbReference>
<evidence type="ECO:0000259" key="6">
    <source>
        <dbReference type="PROSITE" id="PS50850"/>
    </source>
</evidence>
<dbReference type="Proteomes" id="UP001165289">
    <property type="component" value="Unassembled WGS sequence"/>
</dbReference>
<feature type="transmembrane region" description="Helical" evidence="5">
    <location>
        <begin position="81"/>
        <end position="99"/>
    </location>
</feature>
<feature type="transmembrane region" description="Helical" evidence="5">
    <location>
        <begin position="422"/>
        <end position="442"/>
    </location>
</feature>
<dbReference type="GO" id="GO:0016020">
    <property type="term" value="C:membrane"/>
    <property type="evidence" value="ECO:0007669"/>
    <property type="project" value="UniProtKB-SubCell"/>
</dbReference>
<evidence type="ECO:0000256" key="3">
    <source>
        <dbReference type="ARBA" id="ARBA00022989"/>
    </source>
</evidence>
<feature type="domain" description="Major facilitator superfamily (MFS) profile" evidence="6">
    <location>
        <begin position="14"/>
        <end position="446"/>
    </location>
</feature>
<feature type="transmembrane region" description="Helical" evidence="5">
    <location>
        <begin position="292"/>
        <end position="311"/>
    </location>
</feature>
<feature type="transmembrane region" description="Helical" evidence="5">
    <location>
        <begin position="245"/>
        <end position="263"/>
    </location>
</feature>
<comment type="caution">
    <text evidence="7">The sequence shown here is derived from an EMBL/GenBank/DDBJ whole genome shotgun (WGS) entry which is preliminary data.</text>
</comment>
<dbReference type="PROSITE" id="PS50850">
    <property type="entry name" value="MFS"/>
    <property type="match status" value="1"/>
</dbReference>
<feature type="transmembrane region" description="Helical" evidence="5">
    <location>
        <begin position="396"/>
        <end position="416"/>
    </location>
</feature>
<dbReference type="InterPro" id="IPR005828">
    <property type="entry name" value="MFS_sugar_transport-like"/>
</dbReference>
<evidence type="ECO:0000256" key="5">
    <source>
        <dbReference type="SAM" id="Phobius"/>
    </source>
</evidence>
<dbReference type="AlphaFoldDB" id="A0AAV7JK40"/>
<feature type="transmembrane region" description="Helical" evidence="5">
    <location>
        <begin position="50"/>
        <end position="69"/>
    </location>
</feature>
<dbReference type="Pfam" id="PF00083">
    <property type="entry name" value="Sugar_tr"/>
    <property type="match status" value="1"/>
</dbReference>
<dbReference type="InterPro" id="IPR020846">
    <property type="entry name" value="MFS_dom"/>
</dbReference>
<organism evidence="7 8">
    <name type="scientific">Oopsacas minuta</name>
    <dbReference type="NCBI Taxonomy" id="111878"/>
    <lineage>
        <taxon>Eukaryota</taxon>
        <taxon>Metazoa</taxon>
        <taxon>Porifera</taxon>
        <taxon>Hexactinellida</taxon>
        <taxon>Hexasterophora</taxon>
        <taxon>Lyssacinosida</taxon>
        <taxon>Leucopsacidae</taxon>
        <taxon>Oopsacas</taxon>
    </lineage>
</organism>
<keyword evidence="4 5" id="KW-0472">Membrane</keyword>
<gene>
    <name evidence="7" type="ORF">LOD99_7105</name>
</gene>
<keyword evidence="7" id="KW-0813">Transport</keyword>
<name>A0AAV7JK40_9METZ</name>
<keyword evidence="2 5" id="KW-0812">Transmembrane</keyword>
<dbReference type="InterPro" id="IPR036259">
    <property type="entry name" value="MFS_trans_sf"/>
</dbReference>
<sequence length="446" mass="50363">MQQSFLKHIRVFHACMITTIGFLSLMYIESYTSPIQDDILERGILTINTYPLFVSAINIGGLIGSLIAGPISEWLGTKTSLIVFSQLGTIGGILLVWANDGVSMTFARGIIGVYSSFSLTCVPLYNIEVASKSSWKFYGGIQAMSIRMGVFLSYSLGIWLPYRWLAFVYLVMVVFMNLNLVFLPESPRWLRKKGWNEKAEKAREYFFDVTKENTALVPDDKPEEPDSAKDDNSPKLRISQKIRSYLVWPVIRPLLVSCTMASFKTFSSNEYLFTYAAHTLAEAVSINSRVAAVFYPISLVITAIIFLLIIHKVNWKKLLILATFIQAIANVLLSATFYFSVEMLRCTHETGSTICDVLLFAPMPLIMLYGFAYTIGLGSIYWWLYGKILHHHYIKISAGIVVFTYFASCILNQLIAPLIVEYLGAFVIFLIYAVLCFISIPIQCKY</sequence>
<dbReference type="EMBL" id="JAKMXF010000325">
    <property type="protein sequence ID" value="KAI6648844.1"/>
    <property type="molecule type" value="Genomic_DNA"/>
</dbReference>
<feature type="transmembrane region" description="Helical" evidence="5">
    <location>
        <begin position="359"/>
        <end position="384"/>
    </location>
</feature>
<evidence type="ECO:0000256" key="4">
    <source>
        <dbReference type="ARBA" id="ARBA00023136"/>
    </source>
</evidence>
<proteinExistence type="predicted"/>
<accession>A0AAV7JK40</accession>
<feature type="transmembrane region" description="Helical" evidence="5">
    <location>
        <begin position="137"/>
        <end position="156"/>
    </location>
</feature>
<evidence type="ECO:0000313" key="7">
    <source>
        <dbReference type="EMBL" id="KAI6648844.1"/>
    </source>
</evidence>